<sequence>MAPTATATANLAFALFFASSICIQAALGEITCETLLRDKCAFAVASSGDRCVLETYTTRGRFTEYQCKASGVVADEKLAGYIETDECVRACGVERKSVGMGSDSLLEPAFLAKLCSPQCYQNCTNIVDLYFNLAVGEGGFLPDLCKAQGGHHRAMTELMSSGEAEKYWEEADYAPAPAPSHSIGHGSTNNNDLMDLNVSFQIATKKRRTQYHRLEEIEIEI</sequence>
<dbReference type="InterPro" id="IPR009489">
    <property type="entry name" value="PAR1"/>
</dbReference>
<reference evidence="2" key="1">
    <citation type="submission" date="2021-01" db="UniProtKB">
        <authorList>
            <consortium name="EnsemblPlants"/>
        </authorList>
    </citation>
    <scope>IDENTIFICATION</scope>
</reference>
<dbReference type="AlphaFoldDB" id="A0A7N0RIB9"/>
<dbReference type="OMA" id="YWEEADY"/>
<dbReference type="PANTHER" id="PTHR33649">
    <property type="entry name" value="PAR1 PROTEIN"/>
    <property type="match status" value="1"/>
</dbReference>
<evidence type="ECO:0000256" key="1">
    <source>
        <dbReference type="SAM" id="SignalP"/>
    </source>
</evidence>
<dbReference type="Pfam" id="PF06521">
    <property type="entry name" value="PAR1"/>
    <property type="match status" value="1"/>
</dbReference>
<dbReference type="Gramene" id="Kaladp0011s0699.1.v1.1">
    <property type="protein sequence ID" value="Kaladp0011s0699.1.v1.1"/>
    <property type="gene ID" value="Kaladp0011s0699.v1.1"/>
</dbReference>
<dbReference type="PANTHER" id="PTHR33649:SF4">
    <property type="entry name" value="PAR1 PROTEIN"/>
    <property type="match status" value="1"/>
</dbReference>
<feature type="signal peptide" evidence="1">
    <location>
        <begin position="1"/>
        <end position="28"/>
    </location>
</feature>
<dbReference type="EnsemblPlants" id="Kaladp0011s0699.1.v1.1">
    <property type="protein sequence ID" value="Kaladp0011s0699.1.v1.1"/>
    <property type="gene ID" value="Kaladp0011s0699.v1.1"/>
</dbReference>
<protein>
    <recommendedName>
        <fullName evidence="4">PAR1 protein</fullName>
    </recommendedName>
</protein>
<evidence type="ECO:0008006" key="4">
    <source>
        <dbReference type="Google" id="ProtNLM"/>
    </source>
</evidence>
<evidence type="ECO:0000313" key="3">
    <source>
        <dbReference type="Proteomes" id="UP000594263"/>
    </source>
</evidence>
<feature type="chain" id="PRO_5029722711" description="PAR1 protein" evidence="1">
    <location>
        <begin position="29"/>
        <end position="221"/>
    </location>
</feature>
<evidence type="ECO:0000313" key="2">
    <source>
        <dbReference type="EnsemblPlants" id="Kaladp0011s0699.1.v1.1"/>
    </source>
</evidence>
<keyword evidence="1" id="KW-0732">Signal</keyword>
<keyword evidence="3" id="KW-1185">Reference proteome</keyword>
<name>A0A7N0RIB9_KALFE</name>
<organism evidence="2 3">
    <name type="scientific">Kalanchoe fedtschenkoi</name>
    <name type="common">Lavender scallops</name>
    <name type="synonym">South American air plant</name>
    <dbReference type="NCBI Taxonomy" id="63787"/>
    <lineage>
        <taxon>Eukaryota</taxon>
        <taxon>Viridiplantae</taxon>
        <taxon>Streptophyta</taxon>
        <taxon>Embryophyta</taxon>
        <taxon>Tracheophyta</taxon>
        <taxon>Spermatophyta</taxon>
        <taxon>Magnoliopsida</taxon>
        <taxon>eudicotyledons</taxon>
        <taxon>Gunneridae</taxon>
        <taxon>Pentapetalae</taxon>
        <taxon>Saxifragales</taxon>
        <taxon>Crassulaceae</taxon>
        <taxon>Kalanchoe</taxon>
    </lineage>
</organism>
<proteinExistence type="predicted"/>
<accession>A0A7N0RIB9</accession>
<dbReference type="Proteomes" id="UP000594263">
    <property type="component" value="Unplaced"/>
</dbReference>